<keyword evidence="4" id="KW-1185">Reference proteome</keyword>
<proteinExistence type="predicted"/>
<evidence type="ECO:0000313" key="4">
    <source>
        <dbReference type="Proteomes" id="UP001214441"/>
    </source>
</evidence>
<organism evidence="3 4">
    <name type="scientific">Streptomyces iconiensis</name>
    <dbReference type="NCBI Taxonomy" id="1384038"/>
    <lineage>
        <taxon>Bacteria</taxon>
        <taxon>Bacillati</taxon>
        <taxon>Actinomycetota</taxon>
        <taxon>Actinomycetes</taxon>
        <taxon>Kitasatosporales</taxon>
        <taxon>Streptomycetaceae</taxon>
        <taxon>Streptomyces</taxon>
    </lineage>
</organism>
<evidence type="ECO:0000259" key="2">
    <source>
        <dbReference type="PROSITE" id="PS50943"/>
    </source>
</evidence>
<feature type="domain" description="HTH cro/C1-type" evidence="2">
    <location>
        <begin position="11"/>
        <end position="65"/>
    </location>
</feature>
<reference evidence="3 4" key="1">
    <citation type="submission" date="2023-05" db="EMBL/GenBank/DDBJ databases">
        <title>Streptantibioticus silvisoli sp. nov., acidotolerant actinomycetes 1 from pine litter.</title>
        <authorList>
            <person name="Swiecimska M."/>
            <person name="Golinska P."/>
            <person name="Sangal V."/>
            <person name="Wachnowicz B."/>
            <person name="Goodfellow M."/>
        </authorList>
    </citation>
    <scope>NUCLEOTIDE SEQUENCE [LARGE SCALE GENOMIC DNA]</scope>
    <source>
        <strain evidence="3 4">DSM 42109</strain>
    </source>
</reference>
<dbReference type="Gene3D" id="1.10.260.40">
    <property type="entry name" value="lambda repressor-like DNA-binding domains"/>
    <property type="match status" value="2"/>
</dbReference>
<dbReference type="RefSeq" id="WP_274040141.1">
    <property type="nucleotide sequence ID" value="NZ_JANCPR020000010.1"/>
</dbReference>
<keyword evidence="1" id="KW-0238">DNA-binding</keyword>
<gene>
    <name evidence="3" type="ORF">NMN56_012640</name>
</gene>
<dbReference type="SUPFAM" id="SSF47413">
    <property type="entry name" value="lambda repressor-like DNA-binding domains"/>
    <property type="match status" value="1"/>
</dbReference>
<dbReference type="PANTHER" id="PTHR46558:SF4">
    <property type="entry name" value="DNA-BIDING PHAGE PROTEIN"/>
    <property type="match status" value="1"/>
</dbReference>
<evidence type="ECO:0000256" key="1">
    <source>
        <dbReference type="ARBA" id="ARBA00023125"/>
    </source>
</evidence>
<dbReference type="Pfam" id="PF01381">
    <property type="entry name" value="HTH_3"/>
    <property type="match status" value="1"/>
</dbReference>
<dbReference type="InterPro" id="IPR010982">
    <property type="entry name" value="Lambda_DNA-bd_dom_sf"/>
</dbReference>
<dbReference type="PANTHER" id="PTHR46558">
    <property type="entry name" value="TRACRIPTIONAL REGULATORY PROTEIN-RELATED-RELATED"/>
    <property type="match status" value="1"/>
</dbReference>
<dbReference type="CDD" id="cd00093">
    <property type="entry name" value="HTH_XRE"/>
    <property type="match status" value="2"/>
</dbReference>
<dbReference type="PROSITE" id="PS50943">
    <property type="entry name" value="HTH_CROC1"/>
    <property type="match status" value="1"/>
</dbReference>
<dbReference type="SMART" id="SM00530">
    <property type="entry name" value="HTH_XRE"/>
    <property type="match status" value="2"/>
</dbReference>
<sequence length="301" mass="32250">MSARHFDRRRLRAVRRAAELTQGDVAREVGVADPTVASWETGQSAPDGEKLPALARALGKSLDGLFPRSDPPDLTDLRCDAGYSQYQTKDLIGTRSAGPVANAERGKRRLKDGFVRPLADGYGVGVDELLAAQERSFGHEVPDPGRRDGAARGVPDSLAEKITYLLDHSYPGDQRPPSDAEIAASVNAHAGARVTSEDQVHALRTGAEETASPIVREGLAELFGVSPLFFQRDAAVARQVFEGLRLLASARTGALRTVEPRGVGGEALSEDVLAFLNEVVAELQERELPADGRDPDRDPGS</sequence>
<name>A0ABT6ZUQ7_9ACTN</name>
<dbReference type="InterPro" id="IPR001387">
    <property type="entry name" value="Cro/C1-type_HTH"/>
</dbReference>
<accession>A0ABT6ZUQ7</accession>
<protein>
    <submittedName>
        <fullName evidence="3">Helix-turn-helix transcriptional regulator</fullName>
    </submittedName>
</protein>
<comment type="caution">
    <text evidence="3">The sequence shown here is derived from an EMBL/GenBank/DDBJ whole genome shotgun (WGS) entry which is preliminary data.</text>
</comment>
<evidence type="ECO:0000313" key="3">
    <source>
        <dbReference type="EMBL" id="MDJ1132787.1"/>
    </source>
</evidence>
<dbReference type="Proteomes" id="UP001214441">
    <property type="component" value="Unassembled WGS sequence"/>
</dbReference>
<dbReference type="EMBL" id="JANCPR020000010">
    <property type="protein sequence ID" value="MDJ1132787.1"/>
    <property type="molecule type" value="Genomic_DNA"/>
</dbReference>